<proteinExistence type="predicted"/>
<dbReference type="AlphaFoldDB" id="A0A8B8F525"/>
<evidence type="ECO:0000313" key="1">
    <source>
        <dbReference type="Proteomes" id="UP000694846"/>
    </source>
</evidence>
<gene>
    <name evidence="2" type="primary">LOC112679990</name>
</gene>
<protein>
    <submittedName>
        <fullName evidence="2">Uncharacterized protein LOC112679990</fullName>
    </submittedName>
</protein>
<dbReference type="OrthoDB" id="10385172at2759"/>
<reference evidence="2" key="1">
    <citation type="submission" date="2025-08" db="UniProtKB">
        <authorList>
            <consortium name="RefSeq"/>
        </authorList>
    </citation>
    <scope>IDENTIFICATION</scope>
    <source>
        <tissue evidence="2">Whole body</tissue>
    </source>
</reference>
<dbReference type="RefSeq" id="XP_025405736.1">
    <property type="nucleotide sequence ID" value="XM_025549951.1"/>
</dbReference>
<dbReference type="Proteomes" id="UP000694846">
    <property type="component" value="Unplaced"/>
</dbReference>
<sequence length="128" mass="14695">MFGCTKKMGLATSSIPKNVITKLINEDDLISVLENSKITISNKNEETNTTEKINEDIDIDQNQGKKIDIEIYKKKGVDIETKIDNDEKTIISKKDKNEKVNEKILLERSTKIKRQREESLQSLEKQAK</sequence>
<dbReference type="GeneID" id="112679990"/>
<accession>A0A8B8F525</accession>
<evidence type="ECO:0000313" key="2">
    <source>
        <dbReference type="RefSeq" id="XP_025405736.1"/>
    </source>
</evidence>
<organism evidence="1 2">
    <name type="scientific">Sipha flava</name>
    <name type="common">yellow sugarcane aphid</name>
    <dbReference type="NCBI Taxonomy" id="143950"/>
    <lineage>
        <taxon>Eukaryota</taxon>
        <taxon>Metazoa</taxon>
        <taxon>Ecdysozoa</taxon>
        <taxon>Arthropoda</taxon>
        <taxon>Hexapoda</taxon>
        <taxon>Insecta</taxon>
        <taxon>Pterygota</taxon>
        <taxon>Neoptera</taxon>
        <taxon>Paraneoptera</taxon>
        <taxon>Hemiptera</taxon>
        <taxon>Sternorrhyncha</taxon>
        <taxon>Aphidomorpha</taxon>
        <taxon>Aphidoidea</taxon>
        <taxon>Aphididae</taxon>
        <taxon>Sipha</taxon>
    </lineage>
</organism>
<name>A0A8B8F525_9HEMI</name>
<keyword evidence="1" id="KW-1185">Reference proteome</keyword>